<dbReference type="OrthoDB" id="8195456at2759"/>
<feature type="compositionally biased region" description="Basic and acidic residues" evidence="2">
    <location>
        <begin position="464"/>
        <end position="483"/>
    </location>
</feature>
<feature type="compositionally biased region" description="Basic and acidic residues" evidence="2">
    <location>
        <begin position="151"/>
        <end position="167"/>
    </location>
</feature>
<evidence type="ECO:0000259" key="3">
    <source>
        <dbReference type="Pfam" id="PF21007"/>
    </source>
</evidence>
<evidence type="ECO:0000313" key="5">
    <source>
        <dbReference type="Proteomes" id="UP000887116"/>
    </source>
</evidence>
<dbReference type="AlphaFoldDB" id="A0A8X6GAS0"/>
<dbReference type="GO" id="GO:0036064">
    <property type="term" value="C:ciliary basal body"/>
    <property type="evidence" value="ECO:0007669"/>
    <property type="project" value="TreeGrafter"/>
</dbReference>
<organism evidence="4 5">
    <name type="scientific">Trichonephila clavata</name>
    <name type="common">Joro spider</name>
    <name type="synonym">Nephila clavata</name>
    <dbReference type="NCBI Taxonomy" id="2740835"/>
    <lineage>
        <taxon>Eukaryota</taxon>
        <taxon>Metazoa</taxon>
        <taxon>Ecdysozoa</taxon>
        <taxon>Arthropoda</taxon>
        <taxon>Chelicerata</taxon>
        <taxon>Arachnida</taxon>
        <taxon>Araneae</taxon>
        <taxon>Araneomorphae</taxon>
        <taxon>Entelegynae</taxon>
        <taxon>Araneoidea</taxon>
        <taxon>Nephilidae</taxon>
        <taxon>Trichonephila</taxon>
    </lineage>
</organism>
<feature type="region of interest" description="Disordered" evidence="2">
    <location>
        <begin position="110"/>
        <end position="622"/>
    </location>
</feature>
<feature type="compositionally biased region" description="Basic and acidic residues" evidence="2">
    <location>
        <begin position="567"/>
        <end position="587"/>
    </location>
</feature>
<dbReference type="PANTHER" id="PTHR33689">
    <property type="entry name" value="FAS-BINDING FACTOR 1"/>
    <property type="match status" value="1"/>
</dbReference>
<feature type="coiled-coil region" evidence="1">
    <location>
        <begin position="775"/>
        <end position="1030"/>
    </location>
</feature>
<feature type="compositionally biased region" description="Basic and acidic residues" evidence="2">
    <location>
        <begin position="300"/>
        <end position="310"/>
    </location>
</feature>
<feature type="compositionally biased region" description="Low complexity" evidence="2">
    <location>
        <begin position="271"/>
        <end position="285"/>
    </location>
</feature>
<dbReference type="GO" id="GO:0090162">
    <property type="term" value="P:establishment of epithelial cell polarity"/>
    <property type="evidence" value="ECO:0007669"/>
    <property type="project" value="InterPro"/>
</dbReference>
<feature type="compositionally biased region" description="Basic and acidic residues" evidence="2">
    <location>
        <begin position="242"/>
        <end position="253"/>
    </location>
</feature>
<feature type="compositionally biased region" description="Low complexity" evidence="2">
    <location>
        <begin position="367"/>
        <end position="378"/>
    </location>
</feature>
<dbReference type="Proteomes" id="UP000887116">
    <property type="component" value="Unassembled WGS sequence"/>
</dbReference>
<feature type="compositionally biased region" description="Acidic residues" evidence="2">
    <location>
        <begin position="201"/>
        <end position="210"/>
    </location>
</feature>
<dbReference type="PANTHER" id="PTHR33689:SF1">
    <property type="entry name" value="FAS-BINDING FACTOR 1"/>
    <property type="match status" value="1"/>
</dbReference>
<dbReference type="GO" id="GO:0097539">
    <property type="term" value="C:ciliary transition fiber"/>
    <property type="evidence" value="ECO:0007669"/>
    <property type="project" value="InterPro"/>
</dbReference>
<keyword evidence="1" id="KW-0175">Coiled coil</keyword>
<keyword evidence="5" id="KW-1185">Reference proteome</keyword>
<feature type="compositionally biased region" description="Basic and acidic residues" evidence="2">
    <location>
        <begin position="490"/>
        <end position="502"/>
    </location>
</feature>
<feature type="compositionally biased region" description="Basic and acidic residues" evidence="2">
    <location>
        <begin position="443"/>
        <end position="456"/>
    </location>
</feature>
<accession>A0A8X6GAS0</accession>
<feature type="compositionally biased region" description="Polar residues" evidence="2">
    <location>
        <begin position="174"/>
        <end position="184"/>
    </location>
</feature>
<evidence type="ECO:0000256" key="2">
    <source>
        <dbReference type="SAM" id="MobiDB-lite"/>
    </source>
</evidence>
<dbReference type="GO" id="GO:0060271">
    <property type="term" value="P:cilium assembly"/>
    <property type="evidence" value="ECO:0007669"/>
    <property type="project" value="InterPro"/>
</dbReference>
<dbReference type="Pfam" id="PF21007">
    <property type="entry name" value="FBF1"/>
    <property type="match status" value="1"/>
</dbReference>
<feature type="compositionally biased region" description="Basic and acidic residues" evidence="2">
    <location>
        <begin position="338"/>
        <end position="356"/>
    </location>
</feature>
<protein>
    <submittedName>
        <fullName evidence="4">Fas-binding factor 1</fullName>
    </submittedName>
</protein>
<sequence length="1263" mass="144959">MNFKVFITEFWNSHSIQSSESYVLKCLKMLYSFHNSEDNYDFGAMLKKLDELDAKHYTPQEKLSDVKEVNKMSIPTAQGGDSNFSDFDNSDEDLASLLADDDDDIFASKTFGDSTSKKTSNQKTDSINSPRKPGSVPKSDSKILQGVSEEVSPKKTFIKDSSKKNDDDALNDFLNKSSLPSFLTDSKKTSPVKSTKKVTEESVEESDFLDDLSVASKSAPVKSQRDKTLKSKSSISDDEDNDILKSLESDEKISGTPRKQRSGSFFDDFLKNLSPKNSPKKSLSDPIDDIKGDDSDEDDLLKSLESDDKGSTSPKKNGSFFDDFLKNISPKHSPKKSAKVDARVEKPSDIKRKGSGEEDISGKFSLSPKKSNSPVKKNSGIEKKRENLQKQVSFKDILETSPEKTLKEKENPIKEQSSFLKNTQLDDTDSNAKIPSKTASQPRRSEKMGATTKDETDWLNFFKESPKKSSKPKESSLKQKTSDEIQSPSKDSKFNPDRRKSSGADWLGLSDTKPVSKGDLQISKESKISVETEDEWLTEKEPFKAPRPYTSPNKRQNDLEFSVGGKIPKETNDEWITEKDIIRESRPHTTPGRRRQDDSQTGDLHWLSDDKSTVRKKKTTSDAPGIYGESVSYEENAVDMNLKTTVRETRNSQDVVLPQENRKTSPGLHFEKKEVDLQYYPPEQAVPKSPKNNYAHRNISKDSGIGSEFISDTSNSSHALQTIINNHIFEKDQLLKSSEAMKLMYEERIKSLEILHKDQLKASEESFKIVENKLRLEFEEKIKAAESKLNSVQQEKSLLDQNFKIKLEQSEKENLKEIQRLKDLHSQSIALMKQDHEEALLRLKRLKEQEIEAVLSTQAHSRSLQHLTEQLEARTAEMASLQMKLEERNQETIREKQALLDAKERDLKNLQNRLQRQLDNSDDERERLQQLVLKLESRLQKYATEGEEDRWEVQQLKARLSVQQKHLDEEYRFQVQQLEKEKEKLRLSQDSLLHEQKTVLVQLAQERQQLMQEKVEIELLAKRIKEDEAKLHVKMLKEESFMERQKQYIQQEQSKILFEKSNVKQELELLEKEKEVLDTEKQILKEERLKMNELNFKLRKKENELEILAMSTTEEKERGQMEHQAALKIKAEQHFRDQQISKKMQELMEKEHQILSEKEKLSEEKLELERKKNSVLCNKCKLSLGHPINAPPVSIGQPTVNTSNATAMGASSFLNGISNPLVPPHLDPSLVVWYITAQKDREFLQEELSFLKSLKESSKNYKK</sequence>
<comment type="caution">
    <text evidence="4">The sequence shown here is derived from an EMBL/GenBank/DDBJ whole genome shotgun (WGS) entry which is preliminary data.</text>
</comment>
<dbReference type="GO" id="GO:0005814">
    <property type="term" value="C:centriole"/>
    <property type="evidence" value="ECO:0007669"/>
    <property type="project" value="TreeGrafter"/>
</dbReference>
<reference evidence="4" key="1">
    <citation type="submission" date="2020-07" db="EMBL/GenBank/DDBJ databases">
        <title>Multicomponent nature underlies the extraordinary mechanical properties of spider dragline silk.</title>
        <authorList>
            <person name="Kono N."/>
            <person name="Nakamura H."/>
            <person name="Mori M."/>
            <person name="Yoshida Y."/>
            <person name="Ohtoshi R."/>
            <person name="Malay A.D."/>
            <person name="Moran D.A.P."/>
            <person name="Tomita M."/>
            <person name="Numata K."/>
            <person name="Arakawa K."/>
        </authorList>
    </citation>
    <scope>NUCLEOTIDE SEQUENCE</scope>
</reference>
<proteinExistence type="predicted"/>
<evidence type="ECO:0000313" key="4">
    <source>
        <dbReference type="EMBL" id="GFR00362.1"/>
    </source>
</evidence>
<feature type="coiled-coil region" evidence="1">
    <location>
        <begin position="1144"/>
        <end position="1178"/>
    </location>
</feature>
<dbReference type="InterPro" id="IPR033561">
    <property type="entry name" value="FBF1"/>
</dbReference>
<feature type="compositionally biased region" description="Polar residues" evidence="2">
    <location>
        <begin position="111"/>
        <end position="129"/>
    </location>
</feature>
<feature type="coiled-coil region" evidence="1">
    <location>
        <begin position="1060"/>
        <end position="1111"/>
    </location>
</feature>
<evidence type="ECO:0000256" key="1">
    <source>
        <dbReference type="SAM" id="Coils"/>
    </source>
</evidence>
<feature type="domain" description="Fas-binding factor 1 C-terminal" evidence="3">
    <location>
        <begin position="730"/>
        <end position="1255"/>
    </location>
</feature>
<dbReference type="InterPro" id="IPR049390">
    <property type="entry name" value="FBF1_C"/>
</dbReference>
<feature type="compositionally biased region" description="Basic and acidic residues" evidence="2">
    <location>
        <begin position="396"/>
        <end position="413"/>
    </location>
</feature>
<dbReference type="EMBL" id="BMAO01015235">
    <property type="protein sequence ID" value="GFR00362.1"/>
    <property type="molecule type" value="Genomic_DNA"/>
</dbReference>
<feature type="compositionally biased region" description="Polar residues" evidence="2">
    <location>
        <begin position="414"/>
        <end position="442"/>
    </location>
</feature>
<feature type="compositionally biased region" description="Basic and acidic residues" evidence="2">
    <location>
        <begin position="379"/>
        <end position="388"/>
    </location>
</feature>
<name>A0A8X6GAS0_TRICU</name>
<gene>
    <name evidence="4" type="primary">Fbf1</name>
    <name evidence="4" type="ORF">TNCT_201011</name>
</gene>